<feature type="domain" description="SnoaL-like" evidence="1">
    <location>
        <begin position="27"/>
        <end position="127"/>
    </location>
</feature>
<accession>A0ABW6HT96</accession>
<dbReference type="InterPro" id="IPR032710">
    <property type="entry name" value="NTF2-like_dom_sf"/>
</dbReference>
<dbReference type="Proteomes" id="UP001600109">
    <property type="component" value="Unassembled WGS sequence"/>
</dbReference>
<protein>
    <submittedName>
        <fullName evidence="2">Nuclear transport factor 2 family protein</fullName>
    </submittedName>
</protein>
<evidence type="ECO:0000259" key="1">
    <source>
        <dbReference type="Pfam" id="PF12680"/>
    </source>
</evidence>
<dbReference type="SUPFAM" id="SSF54427">
    <property type="entry name" value="NTF2-like"/>
    <property type="match status" value="1"/>
</dbReference>
<evidence type="ECO:0000313" key="2">
    <source>
        <dbReference type="EMBL" id="MFE3867220.1"/>
    </source>
</evidence>
<dbReference type="InterPro" id="IPR037401">
    <property type="entry name" value="SnoaL-like"/>
</dbReference>
<organism evidence="2 3">
    <name type="scientific">Flavobacterium xylosi</name>
    <dbReference type="NCBI Taxonomy" id="3230415"/>
    <lineage>
        <taxon>Bacteria</taxon>
        <taxon>Pseudomonadati</taxon>
        <taxon>Bacteroidota</taxon>
        <taxon>Flavobacteriia</taxon>
        <taxon>Flavobacteriales</taxon>
        <taxon>Flavobacteriaceae</taxon>
        <taxon>Flavobacterium</taxon>
    </lineage>
</organism>
<proteinExistence type="predicted"/>
<keyword evidence="3" id="KW-1185">Reference proteome</keyword>
<evidence type="ECO:0000313" key="3">
    <source>
        <dbReference type="Proteomes" id="UP001600109"/>
    </source>
</evidence>
<gene>
    <name evidence="2" type="ORF">ACFX5E_03915</name>
</gene>
<dbReference type="Gene3D" id="3.10.450.50">
    <property type="match status" value="1"/>
</dbReference>
<sequence>MNFNKNITIFTTHYYVNMDENEKTLIKFYTAFANADAATMCECYHADIQFRDPAFGLLKGNDVCNMWKMLIKKTKGELKIEFSEVKATEYIGSLIWIATYNFSKTNRKVVNAINAQFQFKDGLIIKHTDDFDIWKWSKQAFGIKGYLLGWTGFFHKKVNEQALFALKKYKENKDAN</sequence>
<dbReference type="RefSeq" id="WP_379853864.1">
    <property type="nucleotide sequence ID" value="NZ_JBHZPZ010000003.1"/>
</dbReference>
<comment type="caution">
    <text evidence="2">The sequence shown here is derived from an EMBL/GenBank/DDBJ whole genome shotgun (WGS) entry which is preliminary data.</text>
</comment>
<name>A0ABW6HT96_9FLAO</name>
<reference evidence="2 3" key="1">
    <citation type="submission" date="2024-06" db="EMBL/GenBank/DDBJ databases">
        <title>Flavobacterium spp. isolated from glacier.</title>
        <authorList>
            <person name="Han D."/>
        </authorList>
    </citation>
    <scope>NUCLEOTIDE SEQUENCE [LARGE SCALE GENOMIC DNA]</scope>
    <source>
        <strain evidence="2 3">LS2P90</strain>
    </source>
</reference>
<dbReference type="Pfam" id="PF12680">
    <property type="entry name" value="SnoaL_2"/>
    <property type="match status" value="1"/>
</dbReference>
<dbReference type="EMBL" id="JBHZPZ010000003">
    <property type="protein sequence ID" value="MFE3867220.1"/>
    <property type="molecule type" value="Genomic_DNA"/>
</dbReference>